<dbReference type="RefSeq" id="WP_144749922.1">
    <property type="nucleotide sequence ID" value="NZ_VMNW02000070.1"/>
</dbReference>
<dbReference type="Pfam" id="PF02036">
    <property type="entry name" value="SCP2"/>
    <property type="match status" value="1"/>
</dbReference>
<protein>
    <submittedName>
        <fullName evidence="2">SCP2 sterol-binding domain-containing protein</fullName>
    </submittedName>
</protein>
<accession>A0A5N0USH6</accession>
<dbReference type="InterPro" id="IPR003033">
    <property type="entry name" value="SCP2_sterol-bd_dom"/>
</dbReference>
<evidence type="ECO:0000313" key="2">
    <source>
        <dbReference type="EMBL" id="KAA9153971.1"/>
    </source>
</evidence>
<proteinExistence type="predicted"/>
<evidence type="ECO:0000313" key="3">
    <source>
        <dbReference type="Proteomes" id="UP000319769"/>
    </source>
</evidence>
<organism evidence="2 3">
    <name type="scientific">Amycolatopsis acidicola</name>
    <dbReference type="NCBI Taxonomy" id="2596893"/>
    <lineage>
        <taxon>Bacteria</taxon>
        <taxon>Bacillati</taxon>
        <taxon>Actinomycetota</taxon>
        <taxon>Actinomycetes</taxon>
        <taxon>Pseudonocardiales</taxon>
        <taxon>Pseudonocardiaceae</taxon>
        <taxon>Amycolatopsis</taxon>
    </lineage>
</organism>
<sequence length="129" mass="14477">MAVKFGTLDFYKAMADELNNDPEWAEKGKNLSYTMVYNYLAPVEGSFFVEFDHGKVVEVRDASTADSEGANFVITGSSDVWRGVFEKKINPTVALTRGQLRVRGKMAQLLKNMAAFQHVIVAMTRVDFE</sequence>
<dbReference type="AlphaFoldDB" id="A0A5N0USH6"/>
<dbReference type="EMBL" id="VMNW02000070">
    <property type="protein sequence ID" value="KAA9153971.1"/>
    <property type="molecule type" value="Genomic_DNA"/>
</dbReference>
<keyword evidence="3" id="KW-1185">Reference proteome</keyword>
<dbReference type="InterPro" id="IPR036527">
    <property type="entry name" value="SCP2_sterol-bd_dom_sf"/>
</dbReference>
<evidence type="ECO:0000259" key="1">
    <source>
        <dbReference type="Pfam" id="PF02036"/>
    </source>
</evidence>
<comment type="caution">
    <text evidence="2">The sequence shown here is derived from an EMBL/GenBank/DDBJ whole genome shotgun (WGS) entry which is preliminary data.</text>
</comment>
<dbReference type="Gene3D" id="3.30.1050.10">
    <property type="entry name" value="SCP2 sterol-binding domain"/>
    <property type="match status" value="1"/>
</dbReference>
<feature type="domain" description="SCP2" evidence="1">
    <location>
        <begin position="20"/>
        <end position="116"/>
    </location>
</feature>
<name>A0A5N0USH6_9PSEU</name>
<dbReference type="SUPFAM" id="SSF55718">
    <property type="entry name" value="SCP-like"/>
    <property type="match status" value="1"/>
</dbReference>
<dbReference type="OrthoDB" id="3626939at2"/>
<dbReference type="Proteomes" id="UP000319769">
    <property type="component" value="Unassembled WGS sequence"/>
</dbReference>
<reference evidence="2" key="1">
    <citation type="submission" date="2019-09" db="EMBL/GenBank/DDBJ databases">
        <authorList>
            <person name="Teo W.F.A."/>
            <person name="Duangmal K."/>
        </authorList>
    </citation>
    <scope>NUCLEOTIDE SEQUENCE [LARGE SCALE GENOMIC DNA]</scope>
    <source>
        <strain evidence="2">K81G1</strain>
    </source>
</reference>
<gene>
    <name evidence="2" type="ORF">FPZ12_033145</name>
</gene>